<protein>
    <submittedName>
        <fullName evidence="4">Ovule protein</fullName>
    </submittedName>
</protein>
<name>A0A183HPW9_9BILA</name>
<reference evidence="4" key="1">
    <citation type="submission" date="2016-06" db="UniProtKB">
        <authorList>
            <consortium name="WormBaseParasite"/>
        </authorList>
    </citation>
    <scope>IDENTIFICATION</scope>
</reference>
<evidence type="ECO:0000313" key="3">
    <source>
        <dbReference type="Proteomes" id="UP000267606"/>
    </source>
</evidence>
<sequence length="87" mass="9300">SPGRFPTHSPSSTGSVHRRLPSLPIKSAGVTTTIIDTCTATTAPTTSLVGYFHPTTSPMSTNLFSPTIVSRSVQPIVKEDHRYSINC</sequence>
<organism evidence="4">
    <name type="scientific">Onchocerca flexuosa</name>
    <dbReference type="NCBI Taxonomy" id="387005"/>
    <lineage>
        <taxon>Eukaryota</taxon>
        <taxon>Metazoa</taxon>
        <taxon>Ecdysozoa</taxon>
        <taxon>Nematoda</taxon>
        <taxon>Chromadorea</taxon>
        <taxon>Rhabditida</taxon>
        <taxon>Spirurina</taxon>
        <taxon>Spiruromorpha</taxon>
        <taxon>Filarioidea</taxon>
        <taxon>Onchocercidae</taxon>
        <taxon>Onchocerca</taxon>
    </lineage>
</organism>
<evidence type="ECO:0000313" key="2">
    <source>
        <dbReference type="EMBL" id="VDO61239.1"/>
    </source>
</evidence>
<reference evidence="2 3" key="2">
    <citation type="submission" date="2018-11" db="EMBL/GenBank/DDBJ databases">
        <authorList>
            <consortium name="Pathogen Informatics"/>
        </authorList>
    </citation>
    <scope>NUCLEOTIDE SEQUENCE [LARGE SCALE GENOMIC DNA]</scope>
</reference>
<evidence type="ECO:0000313" key="4">
    <source>
        <dbReference type="WBParaSite" id="OFLC_0000953001-mRNA-1"/>
    </source>
</evidence>
<dbReference type="Proteomes" id="UP000267606">
    <property type="component" value="Unassembled WGS sequence"/>
</dbReference>
<evidence type="ECO:0000256" key="1">
    <source>
        <dbReference type="SAM" id="MobiDB-lite"/>
    </source>
</evidence>
<feature type="region of interest" description="Disordered" evidence="1">
    <location>
        <begin position="1"/>
        <end position="23"/>
    </location>
</feature>
<proteinExistence type="predicted"/>
<dbReference type="AlphaFoldDB" id="A0A183HPW9"/>
<keyword evidence="3" id="KW-1185">Reference proteome</keyword>
<dbReference type="EMBL" id="UZAJ01011776">
    <property type="protein sequence ID" value="VDO61239.1"/>
    <property type="molecule type" value="Genomic_DNA"/>
</dbReference>
<accession>A0A183HPW9</accession>
<gene>
    <name evidence="2" type="ORF">OFLC_LOCUS9531</name>
</gene>
<dbReference type="WBParaSite" id="OFLC_0000953001-mRNA-1">
    <property type="protein sequence ID" value="OFLC_0000953001-mRNA-1"/>
    <property type="gene ID" value="OFLC_0000953001"/>
</dbReference>